<dbReference type="InterPro" id="IPR000073">
    <property type="entry name" value="AB_hydrolase_1"/>
</dbReference>
<feature type="domain" description="AB hydrolase-1" evidence="1">
    <location>
        <begin position="22"/>
        <end position="246"/>
    </location>
</feature>
<evidence type="ECO:0000313" key="3">
    <source>
        <dbReference type="Proteomes" id="UP000214603"/>
    </source>
</evidence>
<dbReference type="Pfam" id="PF00561">
    <property type="entry name" value="Abhydrolase_1"/>
    <property type="match status" value="1"/>
</dbReference>
<dbReference type="PANTHER" id="PTHR43798:SF29">
    <property type="entry name" value="AB HYDROLASE-1 DOMAIN-CONTAINING PROTEIN"/>
    <property type="match status" value="1"/>
</dbReference>
<gene>
    <name evidence="2" type="ORF">CEY11_07625</name>
</gene>
<dbReference type="RefSeq" id="WP_088602796.1">
    <property type="nucleotide sequence ID" value="NZ_NJIH01000004.1"/>
</dbReference>
<dbReference type="InterPro" id="IPR050266">
    <property type="entry name" value="AB_hydrolase_sf"/>
</dbReference>
<dbReference type="Gene3D" id="3.40.50.1820">
    <property type="entry name" value="alpha/beta hydrolase"/>
    <property type="match status" value="1"/>
</dbReference>
<dbReference type="Proteomes" id="UP000214603">
    <property type="component" value="Unassembled WGS sequence"/>
</dbReference>
<dbReference type="EMBL" id="NJIH01000004">
    <property type="protein sequence ID" value="OWT61709.1"/>
    <property type="molecule type" value="Genomic_DNA"/>
</dbReference>
<evidence type="ECO:0000259" key="1">
    <source>
        <dbReference type="Pfam" id="PF00561"/>
    </source>
</evidence>
<dbReference type="PANTHER" id="PTHR43798">
    <property type="entry name" value="MONOACYLGLYCEROL LIPASE"/>
    <property type="match status" value="1"/>
</dbReference>
<comment type="caution">
    <text evidence="2">The sequence shown here is derived from an EMBL/GenBank/DDBJ whole genome shotgun (WGS) entry which is preliminary data.</text>
</comment>
<sequence>MPFLDLDDASVFWRTDGHPNRPALVLANSLGSDTALWDGVIPRLVQHYHVIRLDLPGHGASRLTGSKDEWTVAGLAAHVLKAADAAGASEFDFAGISIGGMIGLELAAHSSRVKRLIVSNTASTSDPKMWADRIRTIKATGLHAAVDATMQRWFSPGFLKSDTPLLATIREHFLQVDLRGYTGCSAAIRDLDLQAGLPHIQAPTLVISGENDTAMPAGSAQAITRAIPGARHVELPTYHIPHIEDPTPFVDAVLAHLRP</sequence>
<dbReference type="SUPFAM" id="SSF53474">
    <property type="entry name" value="alpha/beta-Hydrolases"/>
    <property type="match status" value="1"/>
</dbReference>
<organism evidence="2 3">
    <name type="scientific">Candidimonas nitroreducens</name>
    <dbReference type="NCBI Taxonomy" id="683354"/>
    <lineage>
        <taxon>Bacteria</taxon>
        <taxon>Pseudomonadati</taxon>
        <taxon>Pseudomonadota</taxon>
        <taxon>Betaproteobacteria</taxon>
        <taxon>Burkholderiales</taxon>
        <taxon>Alcaligenaceae</taxon>
        <taxon>Candidimonas</taxon>
    </lineage>
</organism>
<dbReference type="AlphaFoldDB" id="A0A225MSS6"/>
<dbReference type="OrthoDB" id="9793083at2"/>
<evidence type="ECO:0000313" key="2">
    <source>
        <dbReference type="EMBL" id="OWT61709.1"/>
    </source>
</evidence>
<reference evidence="3" key="1">
    <citation type="submission" date="2017-06" db="EMBL/GenBank/DDBJ databases">
        <title>Herbaspirillum phytohormonus sp. nov., isolated from the root nodule of Robinia pseudoacacia in lead-zinc mine.</title>
        <authorList>
            <person name="Fan M."/>
            <person name="Lin Y."/>
        </authorList>
    </citation>
    <scope>NUCLEOTIDE SEQUENCE [LARGE SCALE GENOMIC DNA]</scope>
    <source>
        <strain evidence="3">SC-089</strain>
    </source>
</reference>
<keyword evidence="3" id="KW-1185">Reference proteome</keyword>
<dbReference type="InterPro" id="IPR029058">
    <property type="entry name" value="AB_hydrolase_fold"/>
</dbReference>
<proteinExistence type="predicted"/>
<protein>
    <recommendedName>
        <fullName evidence="1">AB hydrolase-1 domain-containing protein</fullName>
    </recommendedName>
</protein>
<accession>A0A225MSS6</accession>
<dbReference type="PRINTS" id="PR00111">
    <property type="entry name" value="ABHYDROLASE"/>
</dbReference>
<name>A0A225MSS6_9BURK</name>